<dbReference type="AlphaFoldDB" id="A0AAV1C790"/>
<keyword evidence="2" id="KW-1185">Reference proteome</keyword>
<name>A0AAV1C790_OLDCO</name>
<accession>A0AAV1C790</accession>
<dbReference type="Proteomes" id="UP001161247">
    <property type="component" value="Chromosome 1"/>
</dbReference>
<dbReference type="EMBL" id="OX459118">
    <property type="protein sequence ID" value="CAI9090332.1"/>
    <property type="molecule type" value="Genomic_DNA"/>
</dbReference>
<gene>
    <name evidence="1" type="ORF">OLC1_LOCUS2510</name>
</gene>
<protein>
    <submittedName>
        <fullName evidence="1">OLC1v1025083C1</fullName>
    </submittedName>
</protein>
<proteinExistence type="predicted"/>
<evidence type="ECO:0000313" key="2">
    <source>
        <dbReference type="Proteomes" id="UP001161247"/>
    </source>
</evidence>
<reference evidence="1" key="1">
    <citation type="submission" date="2023-03" db="EMBL/GenBank/DDBJ databases">
        <authorList>
            <person name="Julca I."/>
        </authorList>
    </citation>
    <scope>NUCLEOTIDE SEQUENCE</scope>
</reference>
<evidence type="ECO:0000313" key="1">
    <source>
        <dbReference type="EMBL" id="CAI9090332.1"/>
    </source>
</evidence>
<organism evidence="1 2">
    <name type="scientific">Oldenlandia corymbosa var. corymbosa</name>
    <dbReference type="NCBI Taxonomy" id="529605"/>
    <lineage>
        <taxon>Eukaryota</taxon>
        <taxon>Viridiplantae</taxon>
        <taxon>Streptophyta</taxon>
        <taxon>Embryophyta</taxon>
        <taxon>Tracheophyta</taxon>
        <taxon>Spermatophyta</taxon>
        <taxon>Magnoliopsida</taxon>
        <taxon>eudicotyledons</taxon>
        <taxon>Gunneridae</taxon>
        <taxon>Pentapetalae</taxon>
        <taxon>asterids</taxon>
        <taxon>lamiids</taxon>
        <taxon>Gentianales</taxon>
        <taxon>Rubiaceae</taxon>
        <taxon>Rubioideae</taxon>
        <taxon>Spermacoceae</taxon>
        <taxon>Hedyotis-Oldenlandia complex</taxon>
        <taxon>Oldenlandia</taxon>
    </lineage>
</organism>
<sequence length="119" mass="13476">MYSVELRNLIRSWDKLATCFSGGTVSSTKRRLQCWPKLVFGFKGGTTKNESSARVKLLVDEWSSTLVDDLREVEFGALLDKGSLRWNDAFETEGLGSVGYVFQRGYPSFRRLQDTLNIA</sequence>